<name>A0ABT9Z9G8_9BACI</name>
<dbReference type="Proteomes" id="UP001232245">
    <property type="component" value="Unassembled WGS sequence"/>
</dbReference>
<keyword evidence="1" id="KW-0732">Signal</keyword>
<evidence type="ECO:0000256" key="1">
    <source>
        <dbReference type="SAM" id="SignalP"/>
    </source>
</evidence>
<proteinExistence type="predicted"/>
<reference evidence="2 3" key="1">
    <citation type="submission" date="2023-07" db="EMBL/GenBank/DDBJ databases">
        <title>Genomic Encyclopedia of Type Strains, Phase IV (KMG-IV): sequencing the most valuable type-strain genomes for metagenomic binning, comparative biology and taxonomic classification.</title>
        <authorList>
            <person name="Goeker M."/>
        </authorList>
    </citation>
    <scope>NUCLEOTIDE SEQUENCE [LARGE SCALE GENOMIC DNA]</scope>
    <source>
        <strain evidence="2 3">DSM 17723</strain>
    </source>
</reference>
<comment type="caution">
    <text evidence="2">The sequence shown here is derived from an EMBL/GenBank/DDBJ whole genome shotgun (WGS) entry which is preliminary data.</text>
</comment>
<dbReference type="EMBL" id="JAUSTZ010000017">
    <property type="protein sequence ID" value="MDQ0228243.1"/>
    <property type="molecule type" value="Genomic_DNA"/>
</dbReference>
<evidence type="ECO:0000313" key="3">
    <source>
        <dbReference type="Proteomes" id="UP001232245"/>
    </source>
</evidence>
<sequence length="164" mass="19122">MNKIFRPVMMFVLTCFLSTPLIHAEVYHREGYSSDLYQVTNEVTQEQHFKHFILDLLTTEIMKAAINHYQDETITGIAYDWESNYNVVEIDEPPISGDKRFEYPFKVTVTVHLNNGDLKNPKMYGPDKLTFGIVPGLLNNKNKDQPYTYIKLIKYEHIDSPKNS</sequence>
<keyword evidence="3" id="KW-1185">Reference proteome</keyword>
<organism evidence="2 3">
    <name type="scientific">Metabacillus niabensis</name>
    <dbReference type="NCBI Taxonomy" id="324854"/>
    <lineage>
        <taxon>Bacteria</taxon>
        <taxon>Bacillati</taxon>
        <taxon>Bacillota</taxon>
        <taxon>Bacilli</taxon>
        <taxon>Bacillales</taxon>
        <taxon>Bacillaceae</taxon>
        <taxon>Metabacillus</taxon>
    </lineage>
</organism>
<feature type="chain" id="PRO_5046628031" description="DUF3888 domain-containing protein" evidence="1">
    <location>
        <begin position="25"/>
        <end position="164"/>
    </location>
</feature>
<dbReference type="RefSeq" id="WP_174881317.1">
    <property type="nucleotide sequence ID" value="NZ_CADEPK010000348.1"/>
</dbReference>
<gene>
    <name evidence="2" type="ORF">J2S02_004623</name>
</gene>
<evidence type="ECO:0008006" key="4">
    <source>
        <dbReference type="Google" id="ProtNLM"/>
    </source>
</evidence>
<evidence type="ECO:0000313" key="2">
    <source>
        <dbReference type="EMBL" id="MDQ0228243.1"/>
    </source>
</evidence>
<feature type="signal peptide" evidence="1">
    <location>
        <begin position="1"/>
        <end position="24"/>
    </location>
</feature>
<accession>A0ABT9Z9G8</accession>
<protein>
    <recommendedName>
        <fullName evidence="4">DUF3888 domain-containing protein</fullName>
    </recommendedName>
</protein>